<gene>
    <name evidence="13" type="ordered locus">Mnod_3026</name>
</gene>
<evidence type="ECO:0000259" key="10">
    <source>
        <dbReference type="PROSITE" id="PS50110"/>
    </source>
</evidence>
<dbReference type="EC" id="2.7.13.3" evidence="2"/>
<dbReference type="Pfam" id="PF22588">
    <property type="entry name" value="dCache_1_like"/>
    <property type="match status" value="1"/>
</dbReference>
<dbReference type="PROSITE" id="PS50110">
    <property type="entry name" value="RESPONSE_REGULATORY"/>
    <property type="match status" value="1"/>
</dbReference>
<organism evidence="13 14">
    <name type="scientific">Methylobacterium nodulans (strain LMG 21967 / CNCM I-2342 / ORS 2060)</name>
    <dbReference type="NCBI Taxonomy" id="460265"/>
    <lineage>
        <taxon>Bacteria</taxon>
        <taxon>Pseudomonadati</taxon>
        <taxon>Pseudomonadota</taxon>
        <taxon>Alphaproteobacteria</taxon>
        <taxon>Hyphomicrobiales</taxon>
        <taxon>Methylobacteriaceae</taxon>
        <taxon>Methylobacterium</taxon>
    </lineage>
</organism>
<protein>
    <recommendedName>
        <fullName evidence="2">histidine kinase</fullName>
        <ecNumber evidence="2">2.7.13.3</ecNumber>
    </recommendedName>
</protein>
<dbReference type="PRINTS" id="PR00344">
    <property type="entry name" value="BCTRLSENSOR"/>
</dbReference>
<dbReference type="InterPro" id="IPR000014">
    <property type="entry name" value="PAS"/>
</dbReference>
<keyword evidence="6" id="KW-0902">Two-component regulatory system</keyword>
<evidence type="ECO:0000256" key="5">
    <source>
        <dbReference type="ARBA" id="ARBA00022777"/>
    </source>
</evidence>
<dbReference type="SUPFAM" id="SSF47384">
    <property type="entry name" value="Homodimeric domain of signal transducing histidine kinase"/>
    <property type="match status" value="1"/>
</dbReference>
<dbReference type="PROSITE" id="PS50112">
    <property type="entry name" value="PAS"/>
    <property type="match status" value="1"/>
</dbReference>
<reference evidence="13 14" key="1">
    <citation type="submission" date="2009-01" db="EMBL/GenBank/DDBJ databases">
        <title>Complete sequence of chromosome of Methylobacterium nodulans ORS 2060.</title>
        <authorList>
            <consortium name="US DOE Joint Genome Institute"/>
            <person name="Lucas S."/>
            <person name="Copeland A."/>
            <person name="Lapidus A."/>
            <person name="Glavina del Rio T."/>
            <person name="Dalin E."/>
            <person name="Tice H."/>
            <person name="Bruce D."/>
            <person name="Goodwin L."/>
            <person name="Pitluck S."/>
            <person name="Sims D."/>
            <person name="Brettin T."/>
            <person name="Detter J.C."/>
            <person name="Han C."/>
            <person name="Larimer F."/>
            <person name="Land M."/>
            <person name="Hauser L."/>
            <person name="Kyrpides N."/>
            <person name="Ivanova N."/>
            <person name="Marx C.J."/>
            <person name="Richardson P."/>
        </authorList>
    </citation>
    <scope>NUCLEOTIDE SEQUENCE [LARGE SCALE GENOMIC DNA]</scope>
    <source>
        <strain evidence="14">LMG 21967 / CNCM I-2342 / ORS 2060</strain>
    </source>
</reference>
<dbReference type="Gene3D" id="1.10.287.130">
    <property type="match status" value="1"/>
</dbReference>
<evidence type="ECO:0000256" key="2">
    <source>
        <dbReference type="ARBA" id="ARBA00012438"/>
    </source>
</evidence>
<name>B8II99_METNO</name>
<evidence type="ECO:0000259" key="12">
    <source>
        <dbReference type="PROSITE" id="PS50113"/>
    </source>
</evidence>
<dbReference type="EMBL" id="CP001349">
    <property type="protein sequence ID" value="ACL57968.1"/>
    <property type="molecule type" value="Genomic_DNA"/>
</dbReference>
<dbReference type="Pfam" id="PF00072">
    <property type="entry name" value="Response_reg"/>
    <property type="match status" value="1"/>
</dbReference>
<dbReference type="SMART" id="SM00448">
    <property type="entry name" value="REC"/>
    <property type="match status" value="1"/>
</dbReference>
<keyword evidence="14" id="KW-1185">Reference proteome</keyword>
<keyword evidence="8" id="KW-0812">Transmembrane</keyword>
<dbReference type="Proteomes" id="UP000008207">
    <property type="component" value="Chromosome"/>
</dbReference>
<dbReference type="InterPro" id="IPR003594">
    <property type="entry name" value="HATPase_dom"/>
</dbReference>
<dbReference type="InterPro" id="IPR001610">
    <property type="entry name" value="PAC"/>
</dbReference>
<feature type="domain" description="Histidine kinase" evidence="9">
    <location>
        <begin position="593"/>
        <end position="812"/>
    </location>
</feature>
<dbReference type="Pfam" id="PF00512">
    <property type="entry name" value="HisKA"/>
    <property type="match status" value="1"/>
</dbReference>
<dbReference type="CDD" id="cd12915">
    <property type="entry name" value="PDC2_DGC_like"/>
    <property type="match status" value="1"/>
</dbReference>
<dbReference type="eggNOG" id="COG0784">
    <property type="taxonomic scope" value="Bacteria"/>
</dbReference>
<evidence type="ECO:0000313" key="13">
    <source>
        <dbReference type="EMBL" id="ACL57968.1"/>
    </source>
</evidence>
<dbReference type="PANTHER" id="PTHR43047:SF78">
    <property type="entry name" value="SENSORY_REGULATORY PROTEIN RPFC"/>
    <property type="match status" value="1"/>
</dbReference>
<keyword evidence="3 7" id="KW-0597">Phosphoprotein</keyword>
<comment type="catalytic activity">
    <reaction evidence="1">
        <text>ATP + protein L-histidine = ADP + protein N-phospho-L-histidine.</text>
        <dbReference type="EC" id="2.7.13.3"/>
    </reaction>
</comment>
<keyword evidence="8" id="KW-1133">Transmembrane helix</keyword>
<dbReference type="SUPFAM" id="SSF52172">
    <property type="entry name" value="CheY-like"/>
    <property type="match status" value="1"/>
</dbReference>
<dbReference type="STRING" id="460265.Mnod_3026"/>
<dbReference type="Gene3D" id="3.40.50.2300">
    <property type="match status" value="1"/>
</dbReference>
<evidence type="ECO:0000259" key="9">
    <source>
        <dbReference type="PROSITE" id="PS50109"/>
    </source>
</evidence>
<dbReference type="GO" id="GO:0000155">
    <property type="term" value="F:phosphorelay sensor kinase activity"/>
    <property type="evidence" value="ECO:0007669"/>
    <property type="project" value="InterPro"/>
</dbReference>
<dbReference type="InterPro" id="IPR013655">
    <property type="entry name" value="PAS_fold_3"/>
</dbReference>
<dbReference type="InterPro" id="IPR036097">
    <property type="entry name" value="HisK_dim/P_sf"/>
</dbReference>
<dbReference type="SMART" id="SM00086">
    <property type="entry name" value="PAC"/>
    <property type="match status" value="1"/>
</dbReference>
<dbReference type="eggNOG" id="COG2205">
    <property type="taxonomic scope" value="Bacteria"/>
</dbReference>
<dbReference type="PROSITE" id="PS50113">
    <property type="entry name" value="PAC"/>
    <property type="match status" value="1"/>
</dbReference>
<dbReference type="InterPro" id="IPR011006">
    <property type="entry name" value="CheY-like_superfamily"/>
</dbReference>
<dbReference type="InterPro" id="IPR001789">
    <property type="entry name" value="Sig_transdc_resp-reg_receiver"/>
</dbReference>
<evidence type="ECO:0000256" key="6">
    <source>
        <dbReference type="ARBA" id="ARBA00023012"/>
    </source>
</evidence>
<dbReference type="SMART" id="SM00387">
    <property type="entry name" value="HATPase_c"/>
    <property type="match status" value="1"/>
</dbReference>
<dbReference type="PROSITE" id="PS50109">
    <property type="entry name" value="HIS_KIN"/>
    <property type="match status" value="1"/>
</dbReference>
<dbReference type="CDD" id="cd12914">
    <property type="entry name" value="PDC1_DGC_like"/>
    <property type="match status" value="1"/>
</dbReference>
<dbReference type="KEGG" id="mno:Mnod_3026"/>
<dbReference type="Pfam" id="PF02518">
    <property type="entry name" value="HATPase_c"/>
    <property type="match status" value="1"/>
</dbReference>
<dbReference type="Gene3D" id="3.30.565.10">
    <property type="entry name" value="Histidine kinase-like ATPase, C-terminal domain"/>
    <property type="match status" value="1"/>
</dbReference>
<sequence>MLFVPNRLRSGYPLRNSAGVTLLVALLLVLIGVWQIMRSREAALADARKDARNLSRSLAQHAERTIEAVDLILSGTTEWIEHNPDRTTVKGFLVRCTGTIAQVSVIAITDANGLWVVDTLAPHPPISSADRPYFAWHRDHSEDSAVVIGAPMRSHYEQRSVLPLSRRLNNPDGSFAGVVMAALEPDYFAQFYATLGLGERGSIGLWSTEGQLLSRQPAAPIESQSKDYSATPLFQNLHQASSGVYDEPAAVDGVERIVAYERLVKYPALTVSAAIARDDALAPWRREAVIQAGAISTVALALVGLGVGLGRRDRRVRAAEAEARASADLLAVTLENMDQGLMMVDADDRVQVCNRRALELLDLPAAFMAQKPTFTAVRNYQLAQNEFVRSDDAFRAWVARAGLEPKEHTYERERPNGTVLEIRTVPLAGGGAVRTYTDITARHGAEQARRESEARYRLLADNVSDLIVLGHADGRRSYISPAVHAMLGYTVEEAHRIGMREWLHPEDLGRVFATTTSLSPERPTASVVYRLRHKAGHYVWAEAVFQRVEDAGEVTIITAIRDVTERVRQERRLEQAKVAAEAGARVKAEFLANMSHELRTPLTGMLGVHDLLAGDTSLSAAQRHLIGLAQEAGRSLLAIVNDILDFSKIEAGQMAIERVPFSLRALVESCRELVAESAKGKPLRLVAEIEGDVPDWYVGDPTRLRQILLNLASNAVKFTPQGEIALRVRSAAGTGRVRVEVTDTGIGIPADKLPLLFERFSQADTSTTRQYGGTGLGLVICKRLVELMGGAIGVESIPGQGSTFWFELPLASAGADRRGETASQALTAGPVAQAYRILVAEDNEINQEIIRIVLSRRGHDVVLVSDGAQAIEAVKAGPAFDIVLMDVQMPVLDGISATAAVRTWERAQGRRPTPIVALTANAMDADVERCRAGGMDAHVGKPINWTELFGVVERLCSALAGNAEGRGRR</sequence>
<evidence type="ECO:0000256" key="4">
    <source>
        <dbReference type="ARBA" id="ARBA00022679"/>
    </source>
</evidence>
<dbReference type="NCBIfam" id="TIGR00229">
    <property type="entry name" value="sensory_box"/>
    <property type="match status" value="1"/>
</dbReference>
<dbReference type="CDD" id="cd17546">
    <property type="entry name" value="REC_hyHK_CKI1_RcsC-like"/>
    <property type="match status" value="1"/>
</dbReference>
<dbReference type="CDD" id="cd00130">
    <property type="entry name" value="PAS"/>
    <property type="match status" value="1"/>
</dbReference>
<feature type="domain" description="PAS" evidence="11">
    <location>
        <begin position="452"/>
        <end position="507"/>
    </location>
</feature>
<dbReference type="PANTHER" id="PTHR43047">
    <property type="entry name" value="TWO-COMPONENT HISTIDINE PROTEIN KINASE"/>
    <property type="match status" value="1"/>
</dbReference>
<dbReference type="InterPro" id="IPR054327">
    <property type="entry name" value="His-kinase-like_sensor"/>
</dbReference>
<keyword evidence="8" id="KW-0472">Membrane</keyword>
<feature type="domain" description="Response regulatory" evidence="10">
    <location>
        <begin position="836"/>
        <end position="956"/>
    </location>
</feature>
<feature type="transmembrane region" description="Helical" evidence="8">
    <location>
        <begin position="20"/>
        <end position="37"/>
    </location>
</feature>
<dbReference type="InterPro" id="IPR005467">
    <property type="entry name" value="His_kinase_dom"/>
</dbReference>
<dbReference type="OrthoDB" id="9789782at2"/>
<dbReference type="RefSeq" id="WP_015929640.1">
    <property type="nucleotide sequence ID" value="NC_011894.1"/>
</dbReference>
<evidence type="ECO:0000259" key="11">
    <source>
        <dbReference type="PROSITE" id="PS50112"/>
    </source>
</evidence>
<dbReference type="InterPro" id="IPR035965">
    <property type="entry name" value="PAS-like_dom_sf"/>
</dbReference>
<evidence type="ECO:0000256" key="1">
    <source>
        <dbReference type="ARBA" id="ARBA00000085"/>
    </source>
</evidence>
<keyword evidence="5 13" id="KW-0418">Kinase</keyword>
<keyword evidence="4 13" id="KW-0808">Transferase</keyword>
<dbReference type="SMART" id="SM00091">
    <property type="entry name" value="PAS"/>
    <property type="match status" value="2"/>
</dbReference>
<dbReference type="Gene3D" id="3.30.450.20">
    <property type="entry name" value="PAS domain"/>
    <property type="match status" value="4"/>
</dbReference>
<dbReference type="InterPro" id="IPR003661">
    <property type="entry name" value="HisK_dim/P_dom"/>
</dbReference>
<dbReference type="CDD" id="cd16922">
    <property type="entry name" value="HATPase_EvgS-ArcB-TorS-like"/>
    <property type="match status" value="1"/>
</dbReference>
<dbReference type="InterPro" id="IPR036890">
    <property type="entry name" value="HATPase_C_sf"/>
</dbReference>
<evidence type="ECO:0000256" key="3">
    <source>
        <dbReference type="ARBA" id="ARBA00022553"/>
    </source>
</evidence>
<dbReference type="FunFam" id="3.30.565.10:FF:000010">
    <property type="entry name" value="Sensor histidine kinase RcsC"/>
    <property type="match status" value="1"/>
</dbReference>
<dbReference type="Pfam" id="PF08447">
    <property type="entry name" value="PAS_3"/>
    <property type="match status" value="1"/>
</dbReference>
<dbReference type="InterPro" id="IPR000700">
    <property type="entry name" value="PAS-assoc_C"/>
</dbReference>
<dbReference type="SMART" id="SM00388">
    <property type="entry name" value="HisKA"/>
    <property type="match status" value="1"/>
</dbReference>
<accession>B8II99</accession>
<evidence type="ECO:0000256" key="8">
    <source>
        <dbReference type="SAM" id="Phobius"/>
    </source>
</evidence>
<proteinExistence type="predicted"/>
<feature type="modified residue" description="4-aspartylphosphate" evidence="7">
    <location>
        <position position="886"/>
    </location>
</feature>
<dbReference type="InterPro" id="IPR004358">
    <property type="entry name" value="Sig_transdc_His_kin-like_C"/>
</dbReference>
<dbReference type="SUPFAM" id="SSF55874">
    <property type="entry name" value="ATPase domain of HSP90 chaperone/DNA topoisomerase II/histidine kinase"/>
    <property type="match status" value="1"/>
</dbReference>
<evidence type="ECO:0000313" key="14">
    <source>
        <dbReference type="Proteomes" id="UP000008207"/>
    </source>
</evidence>
<dbReference type="AlphaFoldDB" id="B8II99"/>
<evidence type="ECO:0000256" key="7">
    <source>
        <dbReference type="PROSITE-ProRule" id="PRU00169"/>
    </source>
</evidence>
<feature type="domain" description="PAC" evidence="12">
    <location>
        <begin position="525"/>
        <end position="575"/>
    </location>
</feature>
<dbReference type="CDD" id="cd00082">
    <property type="entry name" value="HisKA"/>
    <property type="match status" value="1"/>
</dbReference>
<dbReference type="SUPFAM" id="SSF55785">
    <property type="entry name" value="PYP-like sensor domain (PAS domain)"/>
    <property type="match status" value="2"/>
</dbReference>
<dbReference type="HOGENOM" id="CLU_000445_114_21_5"/>
<dbReference type="eggNOG" id="COG2202">
    <property type="taxonomic scope" value="Bacteria"/>
</dbReference>
<dbReference type="Pfam" id="PF12860">
    <property type="entry name" value="PAS_7"/>
    <property type="match status" value="1"/>
</dbReference>